<dbReference type="Proteomes" id="UP001154114">
    <property type="component" value="Chromosome 13"/>
</dbReference>
<feature type="signal peptide" evidence="1">
    <location>
        <begin position="1"/>
        <end position="22"/>
    </location>
</feature>
<organism evidence="2 3">
    <name type="scientific">Chrysodeixis includens</name>
    <name type="common">Soybean looper</name>
    <name type="synonym">Pseudoplusia includens</name>
    <dbReference type="NCBI Taxonomy" id="689277"/>
    <lineage>
        <taxon>Eukaryota</taxon>
        <taxon>Metazoa</taxon>
        <taxon>Ecdysozoa</taxon>
        <taxon>Arthropoda</taxon>
        <taxon>Hexapoda</taxon>
        <taxon>Insecta</taxon>
        <taxon>Pterygota</taxon>
        <taxon>Neoptera</taxon>
        <taxon>Endopterygota</taxon>
        <taxon>Lepidoptera</taxon>
        <taxon>Glossata</taxon>
        <taxon>Ditrysia</taxon>
        <taxon>Noctuoidea</taxon>
        <taxon>Noctuidae</taxon>
        <taxon>Plusiinae</taxon>
        <taxon>Chrysodeixis</taxon>
    </lineage>
</organism>
<evidence type="ECO:0000313" key="3">
    <source>
        <dbReference type="Proteomes" id="UP001154114"/>
    </source>
</evidence>
<dbReference type="AlphaFoldDB" id="A0A9N8L2L1"/>
<evidence type="ECO:0000313" key="2">
    <source>
        <dbReference type="EMBL" id="CAD0200790.1"/>
    </source>
</evidence>
<evidence type="ECO:0000256" key="1">
    <source>
        <dbReference type="SAM" id="SignalP"/>
    </source>
</evidence>
<name>A0A9N8L2L1_CHRIL</name>
<protein>
    <submittedName>
        <fullName evidence="2">Uncharacterized protein</fullName>
    </submittedName>
</protein>
<accession>A0A9N8L2L1</accession>
<gene>
    <name evidence="2" type="ORF">CINC_LOCUS2471</name>
</gene>
<keyword evidence="3" id="KW-1185">Reference proteome</keyword>
<reference evidence="2" key="1">
    <citation type="submission" date="2021-12" db="EMBL/GenBank/DDBJ databases">
        <authorList>
            <person name="King R."/>
        </authorList>
    </citation>
    <scope>NUCLEOTIDE SEQUENCE</scope>
</reference>
<sequence length="187" mass="20399">MIIYICCLFLFIIVVDLSRSLAQVVGGVGRGVGVGGVGGERRAVRGVGERCGVGGRHGRGVRRRHGRRVRRAVQHARLGLRGGHGHRRDASEYQLSENNQNVQVNVGTRLHRGGGRGLPGAQAGRAVQRGVHGARGGGVHRARGGRLHRAARLLRVQRAARRLLRLPLRLALRRILPAQVIWTSRQH</sequence>
<proteinExistence type="predicted"/>
<feature type="chain" id="PRO_5040460844" evidence="1">
    <location>
        <begin position="23"/>
        <end position="187"/>
    </location>
</feature>
<dbReference type="EMBL" id="LR824016">
    <property type="protein sequence ID" value="CAD0200790.1"/>
    <property type="molecule type" value="Genomic_DNA"/>
</dbReference>
<keyword evidence="1" id="KW-0732">Signal</keyword>